<evidence type="ECO:0000313" key="7">
    <source>
        <dbReference type="EMBL" id="RSH79233.1"/>
    </source>
</evidence>
<comment type="similarity">
    <text evidence="2">Belongs to the RRP12 family.</text>
</comment>
<feature type="compositionally biased region" description="Acidic residues" evidence="4">
    <location>
        <begin position="1187"/>
        <end position="1197"/>
    </location>
</feature>
<dbReference type="Proteomes" id="UP000279236">
    <property type="component" value="Unassembled WGS sequence"/>
</dbReference>
<dbReference type="STRING" id="105984.A0A427XKB5"/>
<feature type="compositionally biased region" description="Basic residues" evidence="4">
    <location>
        <begin position="1060"/>
        <end position="1071"/>
    </location>
</feature>
<protein>
    <submittedName>
        <fullName evidence="7">Uncharacterized protein</fullName>
    </submittedName>
</protein>
<dbReference type="Pfam" id="PF25772">
    <property type="entry name" value="HEAT_RRP12_N"/>
    <property type="match status" value="1"/>
</dbReference>
<dbReference type="EMBL" id="RSCE01000010">
    <property type="protein sequence ID" value="RSH79233.1"/>
    <property type="molecule type" value="Genomic_DNA"/>
</dbReference>
<feature type="compositionally biased region" description="Basic and acidic residues" evidence="4">
    <location>
        <begin position="1274"/>
        <end position="1291"/>
    </location>
</feature>
<keyword evidence="3" id="KW-0539">Nucleus</keyword>
<dbReference type="GeneID" id="39585815"/>
<accession>A0A427XKB5</accession>
<feature type="domain" description="RRP12 N-terminal HEAT" evidence="6">
    <location>
        <begin position="32"/>
        <end position="195"/>
    </location>
</feature>
<feature type="compositionally biased region" description="Basic and acidic residues" evidence="4">
    <location>
        <begin position="1161"/>
        <end position="1186"/>
    </location>
</feature>
<comment type="subcellular location">
    <subcellularLocation>
        <location evidence="1">Nucleus</location>
    </subcellularLocation>
</comment>
<evidence type="ECO:0000313" key="8">
    <source>
        <dbReference type="Proteomes" id="UP000279236"/>
    </source>
</evidence>
<dbReference type="Pfam" id="PF08161">
    <property type="entry name" value="RRP12_HEAT"/>
    <property type="match status" value="1"/>
</dbReference>
<reference evidence="7 8" key="1">
    <citation type="submission" date="2018-11" db="EMBL/GenBank/DDBJ databases">
        <title>Genome sequence of Apiotrichum porosum DSM 27194.</title>
        <authorList>
            <person name="Aliyu H."/>
            <person name="Gorte O."/>
            <person name="Ochsenreither K."/>
        </authorList>
    </citation>
    <scope>NUCLEOTIDE SEQUENCE [LARGE SCALE GENOMIC DNA]</scope>
    <source>
        <strain evidence="7 8">DSM 27194</strain>
    </source>
</reference>
<evidence type="ECO:0000256" key="3">
    <source>
        <dbReference type="ARBA" id="ARBA00023242"/>
    </source>
</evidence>
<evidence type="ECO:0000256" key="1">
    <source>
        <dbReference type="ARBA" id="ARBA00004123"/>
    </source>
</evidence>
<proteinExistence type="inferred from homology"/>
<dbReference type="InterPro" id="IPR057860">
    <property type="entry name" value="HEAT_RRP12_N"/>
</dbReference>
<dbReference type="InterPro" id="IPR012978">
    <property type="entry name" value="HEAT_RRP12"/>
</dbReference>
<sequence length="1327" mass="142717">MASTALPAFGTQLANVRRLTSSNQAHQAKPAKLLSAIEATISASLPGSSLPHSATAYFSALLQCLEKACSDEIGADETGEEIAETEKMDGGALIPATLYLLAIVVPETPAQVVLSKLSPLLENLLPLYQNALPFPPALRSLLQIVTAVTLFATPQLLGSSPLLKRAWSYLLELNLDPRPKVRHLAQEGVRKVLTTPVPPRVTPGAHPFLPRTRDWVTNALEDELKSGTSKSKKARFAGAEEDSDGKKAIWVVQGLRGWVAVWGDEQLSKLCSLLLSLPPHPHLTSQVYSLLAHLLTPPPADSTGAKPTVLINLPTIIDSLLSSVPELASPDIPAYLSALRNALIKMALQDPANLPAYLPRAFKLMFSDTLLAASASSAVCTAAADAISSGIVRFCITDEAILSTISYMRHGSHLPGARKKQKTPFLTRLLGALTEALDAHALRMPYLLTILAALVSRLRIRVATGTNDPKIDAAGIAPTAAEELLLPLVREIGDLRHNKSFEAKDKVDDVVGMAIEVIGVEGVLNVLPLNIEPDGTGRTPQPGRAHLLPLIRARTTNDSLAFFANYFRPLSERLFERKVAAEDADKVAEAKIWEVIVGQIWDCLPGFCEMPRDLKDGLSTPFLSLITNLLYTQPLLLNPLLRSLLQLINSTKQLMNSATDAEVLRKQFGIDQEAAKANLVVLQGLAKDMVSVLLNVFSKLPREQRGMVSDVIGAWVSIMEEKDIIETYTTVTTHLSANLGNSAAPVPGASPISHTMLDLLIVFVPHLPAAQSASLFAATSTKDLLEHNDATVQKKSYRVLKRLLEGGKLGDTSSSGDKLEKFVEQLNEVASNVGPGAQRDRLQLLSTLVDAIPRDRLHLIPELLSEAVLGTKEVNEKARDAGYDLLVVMGHKMSQGGEVKQAAGENDEGEAMAEATVAASAEEYITMVAAGLTGETPHMISASINALSRLLFEFKEDISTELISELVATVVVFVASKNREIVKSALGFIKVAVVALPVDAVEPHLNTLVPALLGWVHDHKNHFKSKTVHIFERMIRKFGFDTVYKHAPEGGERKVLENIRRRKERAKKKKNAAGDDDEMDGGASRPKSSSGNAFDDILYNSDSDLESDGEKDDRPIKPLSKRQKKAAAAAAADAAYIRNEGDEPMDLLSRSIAGGVTRANPADDRKRKPGQDAVHFKTDKSGRMVIEDENAGADGDEGMGGGADAAAGAGNAYLAAMAGVDGATRGASGGLKFNKNTKRSRAEEREAEAMDLDELIGDKPKNLKKKKTAAPAKLGEEFRPKRAGGDIKKVGGPDPYSYVPIGQAAQRKGGKGNSRVNLTNKKKGSRA</sequence>
<keyword evidence="8" id="KW-1185">Reference proteome</keyword>
<dbReference type="Gene3D" id="1.25.10.10">
    <property type="entry name" value="Leucine-rich Repeat Variant"/>
    <property type="match status" value="1"/>
</dbReference>
<comment type="caution">
    <text evidence="7">The sequence shown here is derived from an EMBL/GenBank/DDBJ whole genome shotgun (WGS) entry which is preliminary data.</text>
</comment>
<name>A0A427XKB5_9TREE</name>
<feature type="region of interest" description="Disordered" evidence="4">
    <location>
        <begin position="1055"/>
        <end position="1124"/>
    </location>
</feature>
<dbReference type="GO" id="GO:0005634">
    <property type="term" value="C:nucleus"/>
    <property type="evidence" value="ECO:0007669"/>
    <property type="project" value="UniProtKB-SubCell"/>
</dbReference>
<dbReference type="PANTHER" id="PTHR48287:SF1">
    <property type="entry name" value="ARM REPEAT SUPERFAMILY PROTEIN"/>
    <property type="match status" value="1"/>
</dbReference>
<dbReference type="OrthoDB" id="2192888at2759"/>
<dbReference type="InterPro" id="IPR011989">
    <property type="entry name" value="ARM-like"/>
</dbReference>
<dbReference type="SUPFAM" id="SSF48371">
    <property type="entry name" value="ARM repeat"/>
    <property type="match status" value="1"/>
</dbReference>
<gene>
    <name evidence="7" type="ORF">EHS24_001272</name>
</gene>
<feature type="region of interest" description="Disordered" evidence="4">
    <location>
        <begin position="1157"/>
        <end position="1198"/>
    </location>
</feature>
<evidence type="ECO:0000256" key="2">
    <source>
        <dbReference type="ARBA" id="ARBA00007690"/>
    </source>
</evidence>
<evidence type="ECO:0000256" key="4">
    <source>
        <dbReference type="SAM" id="MobiDB-lite"/>
    </source>
</evidence>
<dbReference type="RefSeq" id="XP_028474380.1">
    <property type="nucleotide sequence ID" value="XM_028617073.1"/>
</dbReference>
<feature type="region of interest" description="Disordered" evidence="4">
    <location>
        <begin position="1225"/>
        <end position="1327"/>
    </location>
</feature>
<feature type="domain" description="RRP12 HEAT" evidence="5">
    <location>
        <begin position="374"/>
        <end position="699"/>
    </location>
</feature>
<dbReference type="InterPro" id="IPR016024">
    <property type="entry name" value="ARM-type_fold"/>
</dbReference>
<organism evidence="7 8">
    <name type="scientific">Apiotrichum porosum</name>
    <dbReference type="NCBI Taxonomy" id="105984"/>
    <lineage>
        <taxon>Eukaryota</taxon>
        <taxon>Fungi</taxon>
        <taxon>Dikarya</taxon>
        <taxon>Basidiomycota</taxon>
        <taxon>Agaricomycotina</taxon>
        <taxon>Tremellomycetes</taxon>
        <taxon>Trichosporonales</taxon>
        <taxon>Trichosporonaceae</taxon>
        <taxon>Apiotrichum</taxon>
    </lineage>
</organism>
<evidence type="ECO:0000259" key="5">
    <source>
        <dbReference type="Pfam" id="PF08161"/>
    </source>
</evidence>
<evidence type="ECO:0000259" key="6">
    <source>
        <dbReference type="Pfam" id="PF25772"/>
    </source>
</evidence>
<dbReference type="PANTHER" id="PTHR48287">
    <property type="entry name" value="ARM REPEAT SUPERFAMILY PROTEIN"/>
    <property type="match status" value="1"/>
</dbReference>
<dbReference type="InterPro" id="IPR052087">
    <property type="entry name" value="RRP12"/>
</dbReference>